<keyword evidence="2" id="KW-0812">Transmembrane</keyword>
<dbReference type="RefSeq" id="XP_004518698.1">
    <property type="nucleotide sequence ID" value="XM_004518641.3"/>
</dbReference>
<dbReference type="KEGG" id="ccat:101454031"/>
<keyword evidence="2" id="KW-0472">Membrane</keyword>
<organism evidence="3">
    <name type="scientific">Ceratitis capitata</name>
    <name type="common">Mediterranean fruit fly</name>
    <name type="synonym">Tephritis capitata</name>
    <dbReference type="NCBI Taxonomy" id="7213"/>
    <lineage>
        <taxon>Eukaryota</taxon>
        <taxon>Metazoa</taxon>
        <taxon>Ecdysozoa</taxon>
        <taxon>Arthropoda</taxon>
        <taxon>Hexapoda</taxon>
        <taxon>Insecta</taxon>
        <taxon>Pterygota</taxon>
        <taxon>Neoptera</taxon>
        <taxon>Endopterygota</taxon>
        <taxon>Diptera</taxon>
        <taxon>Brachycera</taxon>
        <taxon>Muscomorpha</taxon>
        <taxon>Tephritoidea</taxon>
        <taxon>Tephritidae</taxon>
        <taxon>Ceratitis</taxon>
        <taxon>Ceratitis</taxon>
    </lineage>
</organism>
<feature type="transmembrane region" description="Helical" evidence="2">
    <location>
        <begin position="60"/>
        <end position="78"/>
    </location>
</feature>
<dbReference type="EMBL" id="GAMC01002387">
    <property type="protein sequence ID" value="JAC04169.1"/>
    <property type="molecule type" value="mRNA"/>
</dbReference>
<dbReference type="GeneID" id="101454031"/>
<dbReference type="AlphaFoldDB" id="W8C4C4"/>
<evidence type="ECO:0000256" key="2">
    <source>
        <dbReference type="SAM" id="Phobius"/>
    </source>
</evidence>
<evidence type="ECO:0000313" key="3">
    <source>
        <dbReference type="EMBL" id="JAC04169.1"/>
    </source>
</evidence>
<feature type="transmembrane region" description="Helical" evidence="2">
    <location>
        <begin position="6"/>
        <end position="24"/>
    </location>
</feature>
<keyword evidence="2" id="KW-1133">Transmembrane helix</keyword>
<reference evidence="3" key="1">
    <citation type="submission" date="2013-07" db="EMBL/GenBank/DDBJ databases">
        <authorList>
            <person name="Geib S."/>
        </authorList>
    </citation>
    <scope>NUCLEOTIDE SEQUENCE</scope>
</reference>
<evidence type="ECO:0000256" key="1">
    <source>
        <dbReference type="SAM" id="Coils"/>
    </source>
</evidence>
<dbReference type="OrthoDB" id="7843724at2759"/>
<proteinExistence type="evidence at transcript level"/>
<reference evidence="3" key="2">
    <citation type="journal article" date="2014" name="BMC Genomics">
        <title>A genomic perspective to assessing quality of mass-reared SIT flies used in Mediterranean fruit fly (Ceratitis capitata) eradication in California.</title>
        <authorList>
            <person name="Calla B."/>
            <person name="Hall B."/>
            <person name="Hou S."/>
            <person name="Geib S.M."/>
        </authorList>
    </citation>
    <scope>NUCLEOTIDE SEQUENCE</scope>
</reference>
<accession>W8C4C4</accession>
<protein>
    <submittedName>
        <fullName evidence="3">Uncharacterized protein</fullName>
    </submittedName>
</protein>
<sequence>MFSSINFLFLISLAVTTWIILCYFKQIEQQREDQMTIELHMNEAFEDTVKANACFENYDIYLNFLAIFACIYALARVASVAENYVAQQVHARFKLAKLPSSASAIEPSSMEELSMQHLQLTMQVEYLEKENAKLEQKIKQLEQTNFILGGNRFRPLSTVRLLPSNSQGNAQPDSCNNKTPSDGLLHTCSCSGGGSEAEGSIGVEGVACNQTATVCGGGNAMNEGVVRALTCGLIGFRDVYIRDHFQQVYVNEGNIELQFQDFNQEGGNITQIWQKYLEMQKYAIQKPTTPHKATEMANAVPIVVSTEELQTLQGNQKQQQQRGKRQPQRIRSLIPATNSNDKKQINNIHPSLTYTHRQTHTHIPETNLTLPIKIYYKNLLVCLMCWFF</sequence>
<keyword evidence="1" id="KW-0175">Coiled coil</keyword>
<name>W8C4C4_CERCA</name>
<feature type="coiled-coil region" evidence="1">
    <location>
        <begin position="110"/>
        <end position="144"/>
    </location>
</feature>